<dbReference type="AlphaFoldDB" id="A0A9W7CI17"/>
<protein>
    <submittedName>
        <fullName evidence="1">Uncharacterized protein</fullName>
    </submittedName>
</protein>
<proteinExistence type="predicted"/>
<accession>A0A9W7CI17</accession>
<comment type="caution">
    <text evidence="1">The sequence shown here is derived from an EMBL/GenBank/DDBJ whole genome shotgun (WGS) entry which is preliminary data.</text>
</comment>
<gene>
    <name evidence="1" type="ORF">TrLO_g15392</name>
</gene>
<dbReference type="Proteomes" id="UP001165122">
    <property type="component" value="Unassembled WGS sequence"/>
</dbReference>
<organism evidence="1 2">
    <name type="scientific">Triparma laevis f. longispina</name>
    <dbReference type="NCBI Taxonomy" id="1714387"/>
    <lineage>
        <taxon>Eukaryota</taxon>
        <taxon>Sar</taxon>
        <taxon>Stramenopiles</taxon>
        <taxon>Ochrophyta</taxon>
        <taxon>Bolidophyceae</taxon>
        <taxon>Parmales</taxon>
        <taxon>Triparmaceae</taxon>
        <taxon>Triparma</taxon>
    </lineage>
</organism>
<dbReference type="EMBL" id="BRXW01000106">
    <property type="protein sequence ID" value="GMI06877.1"/>
    <property type="molecule type" value="Genomic_DNA"/>
</dbReference>
<keyword evidence="2" id="KW-1185">Reference proteome</keyword>
<reference evidence="2" key="1">
    <citation type="journal article" date="2023" name="Commun. Biol.">
        <title>Genome analysis of Parmales, the sister group of diatoms, reveals the evolutionary specialization of diatoms from phago-mixotrophs to photoautotrophs.</title>
        <authorList>
            <person name="Ban H."/>
            <person name="Sato S."/>
            <person name="Yoshikawa S."/>
            <person name="Yamada K."/>
            <person name="Nakamura Y."/>
            <person name="Ichinomiya M."/>
            <person name="Sato N."/>
            <person name="Blanc-Mathieu R."/>
            <person name="Endo H."/>
            <person name="Kuwata A."/>
            <person name="Ogata H."/>
        </authorList>
    </citation>
    <scope>NUCLEOTIDE SEQUENCE [LARGE SCALE GENOMIC DNA]</scope>
    <source>
        <strain evidence="2">NIES 3700</strain>
    </source>
</reference>
<name>A0A9W7CI17_9STRA</name>
<evidence type="ECO:0000313" key="2">
    <source>
        <dbReference type="Proteomes" id="UP001165122"/>
    </source>
</evidence>
<evidence type="ECO:0000313" key="1">
    <source>
        <dbReference type="EMBL" id="GMI06877.1"/>
    </source>
</evidence>
<dbReference type="OrthoDB" id="10648575at2759"/>
<sequence>MRRRKRLHRPRPLRSLHQKSRQPIYIFSCKDFLFDSTPSEWVFDAKKHNFNKGAGLEIQKLDLTTYHTGDPFWEACTEIAIPRKKSKKITKTNILEKAIPRQVKKLTDQHANYKTLVFDDVVNLVTFLYYRIFTPLTLIAAIDRIHFDEAELWSRLNEALEKWKIKVASSAQYGALFKMSWVCDEILKRLDKLVTDGMKHVDEESVARMDFKGVAMFCVGETVLVRGYDLQRRMTKKFSQLMADYVGYAFEEMSPALSKQEKDRLLKFIFDSAVDTAELIKFSASNTKSKSGLQALTFKETMNKSVPDLVPDFNSVKTKQEGTCLNGLNPKLTNHIDMKYLTMDPNSNAVLKARGGDDTVSSYKVGNSVAFLWVKPSVNIKGVDIIPVTVDSCKFYEIDTDYYIQVQIYPVVVHF</sequence>